<feature type="region of interest" description="Disordered" evidence="1">
    <location>
        <begin position="117"/>
        <end position="157"/>
    </location>
</feature>
<name>A0A835M9K2_9MAGN</name>
<dbReference type="EMBL" id="JADFTS010000001">
    <property type="protein sequence ID" value="KAF9624340.1"/>
    <property type="molecule type" value="Genomic_DNA"/>
</dbReference>
<dbReference type="AlphaFoldDB" id="A0A835M9K2"/>
<evidence type="ECO:0000313" key="2">
    <source>
        <dbReference type="EMBL" id="KAF9624340.1"/>
    </source>
</evidence>
<accession>A0A835M9K2</accession>
<proteinExistence type="predicted"/>
<keyword evidence="3" id="KW-1185">Reference proteome</keyword>
<protein>
    <submittedName>
        <fullName evidence="2">Uncharacterized protein</fullName>
    </submittedName>
</protein>
<evidence type="ECO:0000256" key="1">
    <source>
        <dbReference type="SAM" id="MobiDB-lite"/>
    </source>
</evidence>
<dbReference type="PANTHER" id="PTHR35998">
    <property type="entry name" value="OS02G0127900 PROTEIN"/>
    <property type="match status" value="1"/>
</dbReference>
<evidence type="ECO:0000313" key="3">
    <source>
        <dbReference type="Proteomes" id="UP000631114"/>
    </source>
</evidence>
<dbReference type="OrthoDB" id="2018352at2759"/>
<feature type="compositionally biased region" description="Polar residues" evidence="1">
    <location>
        <begin position="122"/>
        <end position="155"/>
    </location>
</feature>
<reference evidence="2 3" key="1">
    <citation type="submission" date="2020-10" db="EMBL/GenBank/DDBJ databases">
        <title>The Coptis chinensis genome and diversification of protoberbering-type alkaloids.</title>
        <authorList>
            <person name="Wang B."/>
            <person name="Shu S."/>
            <person name="Song C."/>
            <person name="Liu Y."/>
        </authorList>
    </citation>
    <scope>NUCLEOTIDE SEQUENCE [LARGE SCALE GENOMIC DNA]</scope>
    <source>
        <strain evidence="2">HL-2020</strain>
        <tissue evidence="2">Leaf</tissue>
    </source>
</reference>
<sequence>MVLWELALGTAYFLGLKRSYKLALKLERRLITSNHPKIRQFASRTMNDSLLASVKKRIKREQGHNEQEDEEGKIRRTRAIFDMALGVHRKVQLKDIEVGRNLGNWIVRWLDHMKPSAEIRGNTPSKPFSSSGTTKNLSNSVHQPPNPNQKSNNAPAAQKSGRVFATSLNIGSKSFPTLSMMMRPLNPFRANIQFEHLWT</sequence>
<comment type="caution">
    <text evidence="2">The sequence shown here is derived from an EMBL/GenBank/DDBJ whole genome shotgun (WGS) entry which is preliminary data.</text>
</comment>
<gene>
    <name evidence="2" type="ORF">IFM89_009623</name>
</gene>
<dbReference type="Proteomes" id="UP000631114">
    <property type="component" value="Unassembled WGS sequence"/>
</dbReference>
<organism evidence="2 3">
    <name type="scientific">Coptis chinensis</name>
    <dbReference type="NCBI Taxonomy" id="261450"/>
    <lineage>
        <taxon>Eukaryota</taxon>
        <taxon>Viridiplantae</taxon>
        <taxon>Streptophyta</taxon>
        <taxon>Embryophyta</taxon>
        <taxon>Tracheophyta</taxon>
        <taxon>Spermatophyta</taxon>
        <taxon>Magnoliopsida</taxon>
        <taxon>Ranunculales</taxon>
        <taxon>Ranunculaceae</taxon>
        <taxon>Coptidoideae</taxon>
        <taxon>Coptis</taxon>
    </lineage>
</organism>
<dbReference type="PANTHER" id="PTHR35998:SF1">
    <property type="entry name" value="OS02G0127900 PROTEIN"/>
    <property type="match status" value="1"/>
</dbReference>